<name>A0A4U1JGI6_9BACT</name>
<organism evidence="4 5">
    <name type="scientific">Polyangium fumosum</name>
    <dbReference type="NCBI Taxonomy" id="889272"/>
    <lineage>
        <taxon>Bacteria</taxon>
        <taxon>Pseudomonadati</taxon>
        <taxon>Myxococcota</taxon>
        <taxon>Polyangia</taxon>
        <taxon>Polyangiales</taxon>
        <taxon>Polyangiaceae</taxon>
        <taxon>Polyangium</taxon>
    </lineage>
</organism>
<dbReference type="Gene3D" id="3.40.50.2300">
    <property type="match status" value="1"/>
</dbReference>
<keyword evidence="5" id="KW-1185">Reference proteome</keyword>
<dbReference type="PANTHER" id="PTHR44591">
    <property type="entry name" value="STRESS RESPONSE REGULATOR PROTEIN 1"/>
    <property type="match status" value="1"/>
</dbReference>
<dbReference type="Pfam" id="PF00072">
    <property type="entry name" value="Response_reg"/>
    <property type="match status" value="1"/>
</dbReference>
<dbReference type="SUPFAM" id="SSF52172">
    <property type="entry name" value="CheY-like"/>
    <property type="match status" value="1"/>
</dbReference>
<dbReference type="GO" id="GO:0000160">
    <property type="term" value="P:phosphorelay signal transduction system"/>
    <property type="evidence" value="ECO:0007669"/>
    <property type="project" value="InterPro"/>
</dbReference>
<protein>
    <submittedName>
        <fullName evidence="4">Response regulator</fullName>
    </submittedName>
</protein>
<dbReference type="PROSITE" id="PS50110">
    <property type="entry name" value="RESPONSE_REGULATORY"/>
    <property type="match status" value="1"/>
</dbReference>
<gene>
    <name evidence="4" type="ORF">E8A74_08365</name>
</gene>
<keyword evidence="1 2" id="KW-0597">Phosphoprotein</keyword>
<accession>A0A4U1JGI6</accession>
<evidence type="ECO:0000259" key="3">
    <source>
        <dbReference type="PROSITE" id="PS50110"/>
    </source>
</evidence>
<proteinExistence type="predicted"/>
<dbReference type="Proteomes" id="UP000309215">
    <property type="component" value="Unassembled WGS sequence"/>
</dbReference>
<comment type="caution">
    <text evidence="4">The sequence shown here is derived from an EMBL/GenBank/DDBJ whole genome shotgun (WGS) entry which is preliminary data.</text>
</comment>
<evidence type="ECO:0000256" key="2">
    <source>
        <dbReference type="PROSITE-ProRule" id="PRU00169"/>
    </source>
</evidence>
<dbReference type="InterPro" id="IPR001789">
    <property type="entry name" value="Sig_transdc_resp-reg_receiver"/>
</dbReference>
<sequence length="181" mass="20051">MIPCRRFFACGYHRRSLATHAALRVRARRRRAPSNDRGFYVVKTTDETGLGQQTGGLSPLVLVVDDFDDNREMFTEFLSFSGFRVAQASTGREALDQAFSLLPDLILMDLSLPELDGLEATRFLKNDERTKGIPIVALTGHALAGHSKDAKEAGCDSFLTKPCLPDALVNEIKRVLGKRAR</sequence>
<dbReference type="EMBL" id="SSMQ01000006">
    <property type="protein sequence ID" value="TKD10448.1"/>
    <property type="molecule type" value="Genomic_DNA"/>
</dbReference>
<dbReference type="OrthoDB" id="9816343at2"/>
<dbReference type="SMART" id="SM00448">
    <property type="entry name" value="REC"/>
    <property type="match status" value="1"/>
</dbReference>
<evidence type="ECO:0000313" key="5">
    <source>
        <dbReference type="Proteomes" id="UP000309215"/>
    </source>
</evidence>
<dbReference type="AlphaFoldDB" id="A0A4U1JGI6"/>
<dbReference type="InterPro" id="IPR011006">
    <property type="entry name" value="CheY-like_superfamily"/>
</dbReference>
<reference evidence="4 5" key="1">
    <citation type="submission" date="2019-04" db="EMBL/GenBank/DDBJ databases">
        <authorList>
            <person name="Li Y."/>
            <person name="Wang J."/>
        </authorList>
    </citation>
    <scope>NUCLEOTIDE SEQUENCE [LARGE SCALE GENOMIC DNA]</scope>
    <source>
        <strain evidence="4 5">DSM 14668</strain>
    </source>
</reference>
<feature type="modified residue" description="4-aspartylphosphate" evidence="2">
    <location>
        <position position="109"/>
    </location>
</feature>
<evidence type="ECO:0000256" key="1">
    <source>
        <dbReference type="ARBA" id="ARBA00022553"/>
    </source>
</evidence>
<evidence type="ECO:0000313" key="4">
    <source>
        <dbReference type="EMBL" id="TKD10448.1"/>
    </source>
</evidence>
<feature type="domain" description="Response regulatory" evidence="3">
    <location>
        <begin position="60"/>
        <end position="176"/>
    </location>
</feature>
<dbReference type="InterPro" id="IPR050595">
    <property type="entry name" value="Bact_response_regulator"/>
</dbReference>
<dbReference type="PANTHER" id="PTHR44591:SF23">
    <property type="entry name" value="CHEY SUBFAMILY"/>
    <property type="match status" value="1"/>
</dbReference>